<evidence type="ECO:0000256" key="1">
    <source>
        <dbReference type="SAM" id="MobiDB-lite"/>
    </source>
</evidence>
<organism evidence="2 3">
    <name type="scientific">Rangifer tarandus platyrhynchus</name>
    <name type="common">Svalbard reindeer</name>
    <dbReference type="NCBI Taxonomy" id="3082113"/>
    <lineage>
        <taxon>Eukaryota</taxon>
        <taxon>Metazoa</taxon>
        <taxon>Chordata</taxon>
        <taxon>Craniata</taxon>
        <taxon>Vertebrata</taxon>
        <taxon>Euteleostomi</taxon>
        <taxon>Mammalia</taxon>
        <taxon>Eutheria</taxon>
        <taxon>Laurasiatheria</taxon>
        <taxon>Artiodactyla</taxon>
        <taxon>Ruminantia</taxon>
        <taxon>Pecora</taxon>
        <taxon>Cervidae</taxon>
        <taxon>Odocoileinae</taxon>
        <taxon>Rangifer</taxon>
    </lineage>
</organism>
<feature type="compositionally biased region" description="Basic and acidic residues" evidence="1">
    <location>
        <begin position="39"/>
        <end position="54"/>
    </location>
</feature>
<evidence type="ECO:0000313" key="2">
    <source>
        <dbReference type="EMBL" id="CAI9160010.1"/>
    </source>
</evidence>
<keyword evidence="3" id="KW-1185">Reference proteome</keyword>
<protein>
    <submittedName>
        <fullName evidence="2">Uncharacterized protein</fullName>
    </submittedName>
</protein>
<gene>
    <name evidence="2" type="ORF">MRATA1EN1_LOCUS8972</name>
</gene>
<feature type="region of interest" description="Disordered" evidence="1">
    <location>
        <begin position="21"/>
        <end position="54"/>
    </location>
</feature>
<dbReference type="Proteomes" id="UP001176941">
    <property type="component" value="Chromosome 19"/>
</dbReference>
<evidence type="ECO:0000313" key="3">
    <source>
        <dbReference type="Proteomes" id="UP001176941"/>
    </source>
</evidence>
<reference evidence="2" key="1">
    <citation type="submission" date="2023-04" db="EMBL/GenBank/DDBJ databases">
        <authorList>
            <consortium name="ELIXIR-Norway"/>
        </authorList>
    </citation>
    <scope>NUCLEOTIDE SEQUENCE [LARGE SCALE GENOMIC DNA]</scope>
</reference>
<dbReference type="EMBL" id="OX459955">
    <property type="protein sequence ID" value="CAI9160010.1"/>
    <property type="molecule type" value="Genomic_DNA"/>
</dbReference>
<accession>A0ABN8YG43</accession>
<proteinExistence type="predicted"/>
<name>A0ABN8YG43_RANTA</name>
<sequence length="90" mass="9609">MVKEGAGRRWSWVPEWGEGLGRGRCVQEPETETGGVPRLTRERDPGPTCGVRDKGQTELRGRVPATKCGRGFRGVCGGRQSVAHAGSGSC</sequence>